<dbReference type="EMBL" id="FNTI01000001">
    <property type="protein sequence ID" value="SEB98589.1"/>
    <property type="molecule type" value="Genomic_DNA"/>
</dbReference>
<feature type="domain" description="PepSY" evidence="2">
    <location>
        <begin position="62"/>
        <end position="120"/>
    </location>
</feature>
<accession>A0A1H4NTX5</accession>
<sequence length="203" mass="21919">MNFMSKKKLLAIIVLSATLAATGARADFTHSPLDATNRGVAAQGDAEEAVIRRLLEQFRTIKIPLSQAVAIAEHLHDGSRTADVSFEISGPAIYRVRTVRNERIWENVIDANTGSVTEKEISSSLSELDREDLGNITALKSVKQELSDAVRIAEKAASGSALAGGLMKQDGKLNFAVVIASGDRLKEVMLEPPKVGKEKSDRH</sequence>
<evidence type="ECO:0000313" key="3">
    <source>
        <dbReference type="EMBL" id="SEB98589.1"/>
    </source>
</evidence>
<feature type="signal peptide" evidence="1">
    <location>
        <begin position="1"/>
        <end position="26"/>
    </location>
</feature>
<proteinExistence type="predicted"/>
<dbReference type="Proteomes" id="UP000183208">
    <property type="component" value="Unassembled WGS sequence"/>
</dbReference>
<dbReference type="AlphaFoldDB" id="A0A1H4NTX5"/>
<evidence type="ECO:0000259" key="2">
    <source>
        <dbReference type="Pfam" id="PF03413"/>
    </source>
</evidence>
<protein>
    <submittedName>
        <fullName evidence="3">Peptidase propeptide and YPEB domain-containing protein</fullName>
    </submittedName>
</protein>
<organism evidence="3 4">
    <name type="scientific">Bradyrhizobium lablabi</name>
    <dbReference type="NCBI Taxonomy" id="722472"/>
    <lineage>
        <taxon>Bacteria</taxon>
        <taxon>Pseudomonadati</taxon>
        <taxon>Pseudomonadota</taxon>
        <taxon>Alphaproteobacteria</taxon>
        <taxon>Hyphomicrobiales</taxon>
        <taxon>Nitrobacteraceae</taxon>
        <taxon>Bradyrhizobium</taxon>
    </lineage>
</organism>
<name>A0A1H4NTX5_9BRAD</name>
<feature type="chain" id="PRO_5010314749" evidence="1">
    <location>
        <begin position="27"/>
        <end position="203"/>
    </location>
</feature>
<evidence type="ECO:0000313" key="4">
    <source>
        <dbReference type="Proteomes" id="UP000183208"/>
    </source>
</evidence>
<dbReference type="Gene3D" id="3.10.450.40">
    <property type="match status" value="1"/>
</dbReference>
<dbReference type="InterPro" id="IPR025711">
    <property type="entry name" value="PepSY"/>
</dbReference>
<keyword evidence="1" id="KW-0732">Signal</keyword>
<reference evidence="3 4" key="1">
    <citation type="submission" date="2016-10" db="EMBL/GenBank/DDBJ databases">
        <authorList>
            <person name="de Groot N.N."/>
        </authorList>
    </citation>
    <scope>NUCLEOTIDE SEQUENCE [LARGE SCALE GENOMIC DNA]</scope>
    <source>
        <strain evidence="3 4">GAS522</strain>
    </source>
</reference>
<dbReference type="Pfam" id="PF03413">
    <property type="entry name" value="PepSY"/>
    <property type="match status" value="1"/>
</dbReference>
<evidence type="ECO:0000256" key="1">
    <source>
        <dbReference type="SAM" id="SignalP"/>
    </source>
</evidence>
<gene>
    <name evidence="3" type="ORF">SAMN05444171_0388</name>
</gene>